<dbReference type="InterPro" id="IPR018775">
    <property type="entry name" value="RlaP"/>
</dbReference>
<reference evidence="2 3" key="1">
    <citation type="submission" date="2024-06" db="EMBL/GenBank/DDBJ databases">
        <title>The Natural Products Discovery Center: Release of the First 8490 Sequenced Strains for Exploring Actinobacteria Biosynthetic Diversity.</title>
        <authorList>
            <person name="Kalkreuter E."/>
            <person name="Kautsar S.A."/>
            <person name="Yang D."/>
            <person name="Bader C.D."/>
            <person name="Teijaro C.N."/>
            <person name="Fluegel L."/>
            <person name="Davis C.M."/>
            <person name="Simpson J.R."/>
            <person name="Lauterbach L."/>
            <person name="Steele A.D."/>
            <person name="Gui C."/>
            <person name="Meng S."/>
            <person name="Li G."/>
            <person name="Viehrig K."/>
            <person name="Ye F."/>
            <person name="Su P."/>
            <person name="Kiefer A.F."/>
            <person name="Nichols A."/>
            <person name="Cepeda A.J."/>
            <person name="Yan W."/>
            <person name="Fan B."/>
            <person name="Jiang Y."/>
            <person name="Adhikari A."/>
            <person name="Zheng C.-J."/>
            <person name="Schuster L."/>
            <person name="Cowan T.M."/>
            <person name="Smanski M.J."/>
            <person name="Chevrette M.G."/>
            <person name="De Carvalho L.P.S."/>
            <person name="Shen B."/>
        </authorList>
    </citation>
    <scope>NUCLEOTIDE SEQUENCE [LARGE SCALE GENOMIC DNA]</scope>
    <source>
        <strain evidence="2 3">NPDC050100</strain>
    </source>
</reference>
<dbReference type="PANTHER" id="PTHR34817">
    <property type="entry name" value="NUCLEOTIDYLTRANSFERASE"/>
    <property type="match status" value="1"/>
</dbReference>
<feature type="compositionally biased region" description="Gly residues" evidence="1">
    <location>
        <begin position="9"/>
        <end position="30"/>
    </location>
</feature>
<protein>
    <submittedName>
        <fullName evidence="2">Nucleotidyltransferase domain-containing protein</fullName>
    </submittedName>
</protein>
<sequence>MTPERIGGPELGGAGMPGERGDDGAGADGAGADGLVPRHLILSVVIGSRAYGLATPASDVDRRGVFVAPTPMFWRLDKPPTHVEGPRPEEFSWEVERFCALALEANPTVLECLWSPHVEHVTETGARLLAIRKAFLSVRAERSFIRYADTQFRRITPERPKWKQVMHMIRLLISGRHLMREGEPLVDMAEHRERLLAVRGGEVPWPEIVRWRDDLLAGLVADPARAAYGGGTSGGPGSGRSGVLPAEPDRATVEEFLVDVRRSAL</sequence>
<dbReference type="Pfam" id="PF10127">
    <property type="entry name" value="RlaP"/>
    <property type="match status" value="1"/>
</dbReference>
<dbReference type="RefSeq" id="WP_358130163.1">
    <property type="nucleotide sequence ID" value="NZ_JBFALK010000002.1"/>
</dbReference>
<feature type="region of interest" description="Disordered" evidence="1">
    <location>
        <begin position="1"/>
        <end position="30"/>
    </location>
</feature>
<dbReference type="Proteomes" id="UP001551675">
    <property type="component" value="Unassembled WGS sequence"/>
</dbReference>
<evidence type="ECO:0000313" key="2">
    <source>
        <dbReference type="EMBL" id="MEV0967963.1"/>
    </source>
</evidence>
<dbReference type="PANTHER" id="PTHR34817:SF2">
    <property type="entry name" value="NUCLEOTIDYLTRANSFERASE"/>
    <property type="match status" value="1"/>
</dbReference>
<evidence type="ECO:0000313" key="3">
    <source>
        <dbReference type="Proteomes" id="UP001551675"/>
    </source>
</evidence>
<evidence type="ECO:0000256" key="1">
    <source>
        <dbReference type="SAM" id="MobiDB-lite"/>
    </source>
</evidence>
<accession>A0ABV3G8K0</accession>
<dbReference type="EMBL" id="JBFALK010000002">
    <property type="protein sequence ID" value="MEV0967963.1"/>
    <property type="molecule type" value="Genomic_DNA"/>
</dbReference>
<keyword evidence="3" id="KW-1185">Reference proteome</keyword>
<organism evidence="2 3">
    <name type="scientific">Microtetraspora glauca</name>
    <dbReference type="NCBI Taxonomy" id="1996"/>
    <lineage>
        <taxon>Bacteria</taxon>
        <taxon>Bacillati</taxon>
        <taxon>Actinomycetota</taxon>
        <taxon>Actinomycetes</taxon>
        <taxon>Streptosporangiales</taxon>
        <taxon>Streptosporangiaceae</taxon>
        <taxon>Microtetraspora</taxon>
    </lineage>
</organism>
<comment type="caution">
    <text evidence="2">The sequence shown here is derived from an EMBL/GenBank/DDBJ whole genome shotgun (WGS) entry which is preliminary data.</text>
</comment>
<name>A0ABV3G8K0_MICGL</name>
<proteinExistence type="predicted"/>
<gene>
    <name evidence="2" type="ORF">AB0I59_04965</name>
</gene>